<comment type="function">
    <text evidence="24">Bifunctional aspartate kinase and homoserine dehydrogenase that catalyzes the first and the third steps toward the synthesis of lysine, methionine and threonine from aspartate.</text>
</comment>
<keyword evidence="16" id="KW-0067">ATP-binding</keyword>
<dbReference type="Gene3D" id="3.40.1160.10">
    <property type="entry name" value="Acetylglutamate kinase-like"/>
    <property type="match status" value="1"/>
</dbReference>
<dbReference type="Pfam" id="PF03447">
    <property type="entry name" value="NAD_binding_3"/>
    <property type="match status" value="1"/>
</dbReference>
<dbReference type="SUPFAM" id="SSF55021">
    <property type="entry name" value="ACT-like"/>
    <property type="match status" value="2"/>
</dbReference>
<keyword evidence="20" id="KW-0915">Sodium</keyword>
<keyword evidence="11" id="KW-0808">Transferase</keyword>
<evidence type="ECO:0000256" key="9">
    <source>
        <dbReference type="ARBA" id="ARBA00011881"/>
    </source>
</evidence>
<dbReference type="Pfam" id="PF00696">
    <property type="entry name" value="AA_kinase"/>
    <property type="match status" value="1"/>
</dbReference>
<evidence type="ECO:0000256" key="11">
    <source>
        <dbReference type="ARBA" id="ARBA00022679"/>
    </source>
</evidence>
<dbReference type="NCBIfam" id="NF006959">
    <property type="entry name" value="PRK09436.1"/>
    <property type="match status" value="1"/>
</dbReference>
<comment type="catalytic activity">
    <reaction evidence="25">
        <text>L-aspartate + ATP = 4-phospho-L-aspartate + ADP</text>
        <dbReference type="Rhea" id="RHEA:23776"/>
        <dbReference type="ChEBI" id="CHEBI:29991"/>
        <dbReference type="ChEBI" id="CHEBI:30616"/>
        <dbReference type="ChEBI" id="CHEBI:57535"/>
        <dbReference type="ChEBI" id="CHEBI:456216"/>
        <dbReference type="EC" id="2.7.2.4"/>
    </reaction>
    <physiologicalReaction direction="left-to-right" evidence="25">
        <dbReference type="Rhea" id="RHEA:23777"/>
    </physiologicalReaction>
</comment>
<evidence type="ECO:0000256" key="2">
    <source>
        <dbReference type="ARBA" id="ARBA00004766"/>
    </source>
</evidence>
<dbReference type="PIRSF" id="PIRSF000727">
    <property type="entry name" value="ThrA"/>
    <property type="match status" value="1"/>
</dbReference>
<keyword evidence="21" id="KW-0457">Lysine biosynthesis</keyword>
<evidence type="ECO:0000256" key="3">
    <source>
        <dbReference type="ARBA" id="ARBA00004986"/>
    </source>
</evidence>
<keyword evidence="12" id="KW-0791">Threonine biosynthesis</keyword>
<evidence type="ECO:0000256" key="4">
    <source>
        <dbReference type="ARBA" id="ARBA00005056"/>
    </source>
</evidence>
<evidence type="ECO:0000256" key="26">
    <source>
        <dbReference type="ARBA" id="ARBA00048841"/>
    </source>
</evidence>
<comment type="pathway">
    <text evidence="5">Amino-acid biosynthesis; L-methionine biosynthesis via de novo pathway; L-homoserine from L-aspartate: step 3/3.</text>
</comment>
<dbReference type="Proteomes" id="UP000016649">
    <property type="component" value="Unassembled WGS sequence"/>
</dbReference>
<dbReference type="InterPro" id="IPR049638">
    <property type="entry name" value="AK-HD"/>
</dbReference>
<dbReference type="RefSeq" id="WP_021687500.1">
    <property type="nucleotide sequence ID" value="NZ_KI260567.1"/>
</dbReference>
<dbReference type="SUPFAM" id="SSF53633">
    <property type="entry name" value="Carbamate kinase-like"/>
    <property type="match status" value="1"/>
</dbReference>
<comment type="pathway">
    <text evidence="3">Amino-acid biosynthesis; L-methionine biosynthesis via de novo pathway; L-homoserine from L-aspartate: step 1/3.</text>
</comment>
<keyword evidence="14" id="KW-0547">Nucleotide-binding</keyword>
<dbReference type="PROSITE" id="PS51671">
    <property type="entry name" value="ACT"/>
    <property type="match status" value="1"/>
</dbReference>
<evidence type="ECO:0000313" key="28">
    <source>
        <dbReference type="EMBL" id="ERJ93070.1"/>
    </source>
</evidence>
<dbReference type="InterPro" id="IPR002912">
    <property type="entry name" value="ACT_dom"/>
</dbReference>
<evidence type="ECO:0000256" key="21">
    <source>
        <dbReference type="ARBA" id="ARBA00023154"/>
    </source>
</evidence>
<evidence type="ECO:0000256" key="7">
    <source>
        <dbReference type="ARBA" id="ARBA00007952"/>
    </source>
</evidence>
<evidence type="ECO:0000256" key="19">
    <source>
        <dbReference type="ARBA" id="ARBA00023027"/>
    </source>
</evidence>
<comment type="catalytic activity">
    <reaction evidence="26">
        <text>L-homoserine + NADP(+) = L-aspartate 4-semialdehyde + NADPH + H(+)</text>
        <dbReference type="Rhea" id="RHEA:15761"/>
        <dbReference type="ChEBI" id="CHEBI:15378"/>
        <dbReference type="ChEBI" id="CHEBI:57476"/>
        <dbReference type="ChEBI" id="CHEBI:57783"/>
        <dbReference type="ChEBI" id="CHEBI:58349"/>
        <dbReference type="ChEBI" id="CHEBI:537519"/>
        <dbReference type="EC" id="1.1.1.3"/>
    </reaction>
    <physiologicalReaction direction="right-to-left" evidence="26">
        <dbReference type="Rhea" id="RHEA:15763"/>
    </physiologicalReaction>
</comment>
<dbReference type="InterPro" id="IPR001341">
    <property type="entry name" value="Asp_kinase"/>
</dbReference>
<evidence type="ECO:0000256" key="14">
    <source>
        <dbReference type="ARBA" id="ARBA00022741"/>
    </source>
</evidence>
<dbReference type="InterPro" id="IPR005106">
    <property type="entry name" value="Asp/hSer_DH_NAD-bd"/>
</dbReference>
<keyword evidence="10" id="KW-0028">Amino-acid biosynthesis</keyword>
<evidence type="ECO:0000256" key="23">
    <source>
        <dbReference type="ARBA" id="ARBA00023268"/>
    </source>
</evidence>
<dbReference type="InterPro" id="IPR054352">
    <property type="entry name" value="ACT_Aspartokinase"/>
</dbReference>
<comment type="caution">
    <text evidence="28">The sequence shown here is derived from an EMBL/GenBank/DDBJ whole genome shotgun (WGS) entry which is preliminary data.</text>
</comment>
<accession>A0ABN0NYQ4</accession>
<comment type="subunit">
    <text evidence="9">Homotetramer.</text>
</comment>
<dbReference type="Gene3D" id="3.40.50.720">
    <property type="entry name" value="NAD(P)-binding Rossmann-like Domain"/>
    <property type="match status" value="1"/>
</dbReference>
<comment type="cofactor">
    <cofactor evidence="1">
        <name>a metal cation</name>
        <dbReference type="ChEBI" id="CHEBI:25213"/>
    </cofactor>
</comment>
<comment type="similarity">
    <text evidence="7">In the C-terminal section; belongs to the homoserine dehydrogenase family.</text>
</comment>
<keyword evidence="19" id="KW-0520">NAD</keyword>
<proteinExistence type="inferred from homology"/>
<dbReference type="Gene3D" id="3.30.360.10">
    <property type="entry name" value="Dihydrodipicolinate Reductase, domain 2"/>
    <property type="match status" value="1"/>
</dbReference>
<evidence type="ECO:0000256" key="20">
    <source>
        <dbReference type="ARBA" id="ARBA00023053"/>
    </source>
</evidence>
<evidence type="ECO:0000256" key="12">
    <source>
        <dbReference type="ARBA" id="ARBA00022697"/>
    </source>
</evidence>
<protein>
    <submittedName>
        <fullName evidence="28">Homoserine dehydrogenase</fullName>
    </submittedName>
</protein>
<gene>
    <name evidence="28" type="ORF">HMPREF9193_01292</name>
</gene>
<comment type="pathway">
    <text evidence="6">Amino-acid biosynthesis; L-threonine biosynthesis; L-threonine from L-aspartate: step 1/5.</text>
</comment>
<dbReference type="EMBL" id="AWVH01000031">
    <property type="protein sequence ID" value="ERJ93070.1"/>
    <property type="molecule type" value="Genomic_DNA"/>
</dbReference>
<evidence type="ECO:0000256" key="22">
    <source>
        <dbReference type="ARBA" id="ARBA00023167"/>
    </source>
</evidence>
<evidence type="ECO:0000256" key="1">
    <source>
        <dbReference type="ARBA" id="ARBA00001920"/>
    </source>
</evidence>
<keyword evidence="23" id="KW-0511">Multifunctional enzyme</keyword>
<evidence type="ECO:0000259" key="27">
    <source>
        <dbReference type="PROSITE" id="PS51671"/>
    </source>
</evidence>
<comment type="pathway">
    <text evidence="4">Amino-acid biosynthesis; L-threonine biosynthesis; L-threonine from L-aspartate: step 3/5.</text>
</comment>
<dbReference type="PROSITE" id="PS01042">
    <property type="entry name" value="HOMOSER_DHGENASE"/>
    <property type="match status" value="1"/>
</dbReference>
<reference evidence="28 29" key="1">
    <citation type="submission" date="2013-08" db="EMBL/GenBank/DDBJ databases">
        <authorList>
            <person name="Weinstock G."/>
            <person name="Sodergren E."/>
            <person name="Wylie T."/>
            <person name="Fulton L."/>
            <person name="Fulton R."/>
            <person name="Fronick C."/>
            <person name="O'Laughlin M."/>
            <person name="Godfrey J."/>
            <person name="Miner T."/>
            <person name="Herter B."/>
            <person name="Appelbaum E."/>
            <person name="Cordes M."/>
            <person name="Lek S."/>
            <person name="Wollam A."/>
            <person name="Pepin K.H."/>
            <person name="Palsikar V.B."/>
            <person name="Mitreva M."/>
            <person name="Wilson R.K."/>
        </authorList>
    </citation>
    <scope>NUCLEOTIDE SEQUENCE [LARGE SCALE GENOMIC DNA]</scope>
    <source>
        <strain evidence="28 29">ATCC 700332</strain>
    </source>
</reference>
<dbReference type="InterPro" id="IPR001048">
    <property type="entry name" value="Asp/Glu/Uridylate_kinase"/>
</dbReference>
<keyword evidence="29" id="KW-1185">Reference proteome</keyword>
<comment type="similarity">
    <text evidence="8">In the N-terminal section; belongs to the aspartokinase family.</text>
</comment>
<sequence length="825" mass="88760">MLTLKFGGTSMGSAARILNSADIVIGRAEKDRVSVVVSAVAGVSNLLADSITKCASGSEPVEFVKNVKKIHSDICTEIASLCPAFDAVGVLKILQPLFDEYEKMLNAVAAFGECPLSVHCRIMGLGELLSSPIMAAVLKAKKQKVCLIDSRTLIFTTGLQQEGDPVYKKTLDAFAPYLDGEKAADARILLLPGFVCTWENGQPGLLGRNGSDFSAAIVAVGLRASKVEFWTDVDGIFSADPRIVKDAVLVDDMSYEEAMELSFFGSKVLYPKTLAPLAARGIEAWSLNSHNPSARGTRIGALSRAPVGTVRGISCLKKTALISVSGSGMKDKHGIAARIFAAVARTGISMLLITQSSSEYTVSFCVKQEYAASVEESLNAEFEYEIRTGDINTVEVLNDCAIVSIVGDGMKEKCGVAAAFLNSLARRGISISAIAQGSSERSISAVINGVDGDTAVRTVHASFFNVRRSLDLFVFGTGTIGGCLLDQIQEQKHNLTSRYIDIRVLAAVSSKNAILDEKGIDLSDWRSLLASSAHTVSVDEVLDFAARIKPLNPVFVDCTASDEPMRRYCDILRSGFHIVTPNKKANSADMDFYLSLRSQAYASHRHFLYETNVGAGLPVIDTLKNLIKTGDKLLYFSGIMSGSLSYIFGCLDDGIPFSQAVAEAKKLGFTEPDPRDDLAGTDVARKALIIARECGMHLELSDIKMQTLFPESFDSSGSIEDFMQNLSALDSYFAEKTAKLAQQNKVLRMASTIENGVCTVGVIEVAKDNPLYAVKGGENAFVFTTERYHPIPLTIRGYGAGAQVTAAGVFADILRTVSWQTSYTD</sequence>
<evidence type="ECO:0000256" key="18">
    <source>
        <dbReference type="ARBA" id="ARBA00023002"/>
    </source>
</evidence>
<dbReference type="Pfam" id="PF00742">
    <property type="entry name" value="Homoserine_dh"/>
    <property type="match status" value="1"/>
</dbReference>
<dbReference type="InterPro" id="IPR042199">
    <property type="entry name" value="AsparK_Bifunc_asparK/hSer_DH"/>
</dbReference>
<dbReference type="Gene3D" id="3.30.2130.10">
    <property type="entry name" value="VC0802-like"/>
    <property type="match status" value="1"/>
</dbReference>
<dbReference type="CDD" id="cd04921">
    <property type="entry name" value="ACT_AKi-HSDH-ThrA-like_1"/>
    <property type="match status" value="1"/>
</dbReference>
<dbReference type="PANTHER" id="PTHR43070">
    <property type="match status" value="1"/>
</dbReference>
<name>A0ABN0NYQ4_TRELE</name>
<evidence type="ECO:0000256" key="8">
    <source>
        <dbReference type="ARBA" id="ARBA00010046"/>
    </source>
</evidence>
<keyword evidence="13" id="KW-0479">Metal-binding</keyword>
<dbReference type="Pfam" id="PF22468">
    <property type="entry name" value="ACT_9"/>
    <property type="match status" value="2"/>
</dbReference>
<keyword evidence="15" id="KW-0418">Kinase</keyword>
<dbReference type="PANTHER" id="PTHR43070:SF3">
    <property type="entry name" value="HOMOSERINE DEHYDROGENASE"/>
    <property type="match status" value="1"/>
</dbReference>
<evidence type="ECO:0000256" key="25">
    <source>
        <dbReference type="ARBA" id="ARBA00048561"/>
    </source>
</evidence>
<evidence type="ECO:0000256" key="10">
    <source>
        <dbReference type="ARBA" id="ARBA00022605"/>
    </source>
</evidence>
<evidence type="ECO:0000256" key="13">
    <source>
        <dbReference type="ARBA" id="ARBA00022723"/>
    </source>
</evidence>
<dbReference type="NCBIfam" id="TIGR00657">
    <property type="entry name" value="asp_kinases"/>
    <property type="match status" value="1"/>
</dbReference>
<dbReference type="InterPro" id="IPR036393">
    <property type="entry name" value="AceGlu_kinase-like_sf"/>
</dbReference>
<keyword evidence="22" id="KW-0486">Methionine biosynthesis</keyword>
<dbReference type="InterPro" id="IPR045865">
    <property type="entry name" value="ACT-like_dom_sf"/>
</dbReference>
<evidence type="ECO:0000256" key="16">
    <source>
        <dbReference type="ARBA" id="ARBA00022840"/>
    </source>
</evidence>
<evidence type="ECO:0000256" key="15">
    <source>
        <dbReference type="ARBA" id="ARBA00022777"/>
    </source>
</evidence>
<dbReference type="SUPFAM" id="SSF51735">
    <property type="entry name" value="NAD(P)-binding Rossmann-fold domains"/>
    <property type="match status" value="1"/>
</dbReference>
<feature type="domain" description="ACT" evidence="27">
    <location>
        <begin position="324"/>
        <end position="399"/>
    </location>
</feature>
<dbReference type="InterPro" id="IPR036291">
    <property type="entry name" value="NAD(P)-bd_dom_sf"/>
</dbReference>
<evidence type="ECO:0000256" key="24">
    <source>
        <dbReference type="ARBA" id="ARBA00044938"/>
    </source>
</evidence>
<dbReference type="InterPro" id="IPR001342">
    <property type="entry name" value="HDH_cat"/>
</dbReference>
<dbReference type="Gene3D" id="1.20.120.1320">
    <property type="entry name" value="Aspartokinase, catalytic domain"/>
    <property type="match status" value="1"/>
</dbReference>
<keyword evidence="17" id="KW-0521">NADP</keyword>
<dbReference type="InterPro" id="IPR019811">
    <property type="entry name" value="HDH_CS"/>
</dbReference>
<evidence type="ECO:0000256" key="6">
    <source>
        <dbReference type="ARBA" id="ARBA00005139"/>
    </source>
</evidence>
<keyword evidence="18" id="KW-0560">Oxidoreductase</keyword>
<evidence type="ECO:0000256" key="5">
    <source>
        <dbReference type="ARBA" id="ARBA00005062"/>
    </source>
</evidence>
<dbReference type="SUPFAM" id="SSF55347">
    <property type="entry name" value="Glyceraldehyde-3-phosphate dehydrogenase-like, C-terminal domain"/>
    <property type="match status" value="1"/>
</dbReference>
<comment type="pathway">
    <text evidence="2">Amino-acid biosynthesis; L-lysine biosynthesis via DAP pathway; (S)-tetrahydrodipicolinate from L-aspartate: step 1/4.</text>
</comment>
<organism evidence="28 29">
    <name type="scientific">Treponema lecithinolyticum ATCC 700332</name>
    <dbReference type="NCBI Taxonomy" id="1321815"/>
    <lineage>
        <taxon>Bacteria</taxon>
        <taxon>Pseudomonadati</taxon>
        <taxon>Spirochaetota</taxon>
        <taxon>Spirochaetia</taxon>
        <taxon>Spirochaetales</taxon>
        <taxon>Treponemataceae</taxon>
        <taxon>Treponema</taxon>
    </lineage>
</organism>
<evidence type="ECO:0000313" key="29">
    <source>
        <dbReference type="Proteomes" id="UP000016649"/>
    </source>
</evidence>
<evidence type="ECO:0000256" key="17">
    <source>
        <dbReference type="ARBA" id="ARBA00022857"/>
    </source>
</evidence>
<dbReference type="InterPro" id="IPR011147">
    <property type="entry name" value="Bifunc_Aspkin/hSer_DH"/>
</dbReference>